<dbReference type="SUPFAM" id="SSF55073">
    <property type="entry name" value="Nucleotide cyclase"/>
    <property type="match status" value="1"/>
</dbReference>
<feature type="transmembrane region" description="Helical" evidence="1">
    <location>
        <begin position="211"/>
        <end position="233"/>
    </location>
</feature>
<evidence type="ECO:0000256" key="1">
    <source>
        <dbReference type="SAM" id="Phobius"/>
    </source>
</evidence>
<dbReference type="PROSITE" id="PS50887">
    <property type="entry name" value="GGDEF"/>
    <property type="match status" value="1"/>
</dbReference>
<dbReference type="Gene3D" id="3.30.450.20">
    <property type="entry name" value="PAS domain"/>
    <property type="match status" value="1"/>
</dbReference>
<evidence type="ECO:0000259" key="2">
    <source>
        <dbReference type="PROSITE" id="PS50887"/>
    </source>
</evidence>
<dbReference type="FunFam" id="3.30.70.270:FF:000001">
    <property type="entry name" value="Diguanylate cyclase domain protein"/>
    <property type="match status" value="1"/>
</dbReference>
<organism evidence="3 4">
    <name type="scientific">Oceanobacillus sojae</name>
    <dbReference type="NCBI Taxonomy" id="582851"/>
    <lineage>
        <taxon>Bacteria</taxon>
        <taxon>Bacillati</taxon>
        <taxon>Bacillota</taxon>
        <taxon>Bacilli</taxon>
        <taxon>Bacillales</taxon>
        <taxon>Bacillaceae</taxon>
        <taxon>Oceanobacillus</taxon>
    </lineage>
</organism>
<dbReference type="InterPro" id="IPR035965">
    <property type="entry name" value="PAS-like_dom_sf"/>
</dbReference>
<dbReference type="EMBL" id="BJYM01000013">
    <property type="protein sequence ID" value="GEN88412.1"/>
    <property type="molecule type" value="Genomic_DNA"/>
</dbReference>
<dbReference type="GO" id="GO:1902201">
    <property type="term" value="P:negative regulation of bacterial-type flagellum-dependent cell motility"/>
    <property type="evidence" value="ECO:0007669"/>
    <property type="project" value="TreeGrafter"/>
</dbReference>
<feature type="transmembrane region" description="Helical" evidence="1">
    <location>
        <begin position="71"/>
        <end position="91"/>
    </location>
</feature>
<feature type="transmembrane region" description="Helical" evidence="1">
    <location>
        <begin position="179"/>
        <end position="199"/>
    </location>
</feature>
<dbReference type="Proteomes" id="UP000321558">
    <property type="component" value="Unassembled WGS sequence"/>
</dbReference>
<dbReference type="Pfam" id="PF00990">
    <property type="entry name" value="GGDEF"/>
    <property type="match status" value="1"/>
</dbReference>
<dbReference type="InterPro" id="IPR043128">
    <property type="entry name" value="Rev_trsase/Diguanyl_cyclase"/>
</dbReference>
<dbReference type="OrthoDB" id="9759607at2"/>
<dbReference type="NCBIfam" id="TIGR00254">
    <property type="entry name" value="GGDEF"/>
    <property type="match status" value="1"/>
</dbReference>
<dbReference type="PANTHER" id="PTHR45138">
    <property type="entry name" value="REGULATORY COMPONENTS OF SENSORY TRANSDUCTION SYSTEM"/>
    <property type="match status" value="1"/>
</dbReference>
<dbReference type="PANTHER" id="PTHR45138:SF9">
    <property type="entry name" value="DIGUANYLATE CYCLASE DGCM-RELATED"/>
    <property type="match status" value="1"/>
</dbReference>
<keyword evidence="4" id="KW-1185">Reference proteome</keyword>
<accession>A0A511ZLS7</accession>
<proteinExistence type="predicted"/>
<dbReference type="SMART" id="SM00267">
    <property type="entry name" value="GGDEF"/>
    <property type="match status" value="1"/>
</dbReference>
<comment type="caution">
    <text evidence="3">The sequence shown here is derived from an EMBL/GenBank/DDBJ whole genome shotgun (WGS) entry which is preliminary data.</text>
</comment>
<sequence length="517" mass="58913">MGATVTAYIAIMSASGVFNLYLAIFSYVRRHYYKRIAPIFILYTGTVTVYCFAAAFGLLATSLEQIKIWTVIQYIGIAFAPLLGLLFILRYFGMEKAFKRTSLLLTIPAVTVAMVATNDFHHLHYRSIDTHPVLGAPYIELVIGPWYIIHGMFIFACMFTALCLTLLQLRSAAPIYRKQIIILAFGQCIPILLAFFYLTGLSPAGIDSVPLYLWLTSILYFWAINSSSMFTLVPVAKDVIFQRIADAVIVLDDSQRLIEFNQAAKHLFTDIHKNMYGQDFYSFWKGLTDTDFSYDLSSAPLTVEMTQTLHQKNYVFHLRISNLSISQKNSGSLLIFTDITEMKKLQNQLEYFAYYDELTNIFNRRAFFKYTKSAFMEEKKQFTVILFDIDYFKYVNDTYGHYSGDLVLSELSRRIQEITPAQCIFARYGGEEFILALPGRSVEEGLQLAEMIRKKIEVHLFSIEDGSITITISMGVAGTNLPAGEFTLEELLNRADKALYIAKESGRNQVQVDKDVF</sequence>
<keyword evidence="1" id="KW-1133">Transmembrane helix</keyword>
<dbReference type="InterPro" id="IPR050469">
    <property type="entry name" value="Diguanylate_Cyclase"/>
</dbReference>
<dbReference type="InterPro" id="IPR000160">
    <property type="entry name" value="GGDEF_dom"/>
</dbReference>
<dbReference type="GO" id="GO:0052621">
    <property type="term" value="F:diguanylate cyclase activity"/>
    <property type="evidence" value="ECO:0007669"/>
    <property type="project" value="TreeGrafter"/>
</dbReference>
<dbReference type="InterPro" id="IPR029787">
    <property type="entry name" value="Nucleotide_cyclase"/>
</dbReference>
<gene>
    <name evidence="3" type="ORF">OSO01_31510</name>
</gene>
<reference evidence="3 4" key="1">
    <citation type="submission" date="2019-07" db="EMBL/GenBank/DDBJ databases">
        <title>Whole genome shotgun sequence of Oceanobacillus sojae NBRC 105379.</title>
        <authorList>
            <person name="Hosoyama A."/>
            <person name="Uohara A."/>
            <person name="Ohji S."/>
            <person name="Ichikawa N."/>
        </authorList>
    </citation>
    <scope>NUCLEOTIDE SEQUENCE [LARGE SCALE GENOMIC DNA]</scope>
    <source>
        <strain evidence="3 4">NBRC 105379</strain>
    </source>
</reference>
<keyword evidence="1" id="KW-0812">Transmembrane</keyword>
<name>A0A511ZLS7_9BACI</name>
<protein>
    <submittedName>
        <fullName evidence="3">GGDEF domain-containing protein</fullName>
    </submittedName>
</protein>
<feature type="transmembrane region" description="Helical" evidence="1">
    <location>
        <begin position="143"/>
        <end position="167"/>
    </location>
</feature>
<feature type="transmembrane region" description="Helical" evidence="1">
    <location>
        <begin position="40"/>
        <end position="59"/>
    </location>
</feature>
<dbReference type="Pfam" id="PF16927">
    <property type="entry name" value="HisKA_7TM"/>
    <property type="match status" value="1"/>
</dbReference>
<feature type="domain" description="GGDEF" evidence="2">
    <location>
        <begin position="380"/>
        <end position="515"/>
    </location>
</feature>
<dbReference type="GO" id="GO:0043709">
    <property type="term" value="P:cell adhesion involved in single-species biofilm formation"/>
    <property type="evidence" value="ECO:0007669"/>
    <property type="project" value="TreeGrafter"/>
</dbReference>
<evidence type="ECO:0000313" key="3">
    <source>
        <dbReference type="EMBL" id="GEN88412.1"/>
    </source>
</evidence>
<dbReference type="RefSeq" id="WP_147211369.1">
    <property type="nucleotide sequence ID" value="NZ_BJYM01000013.1"/>
</dbReference>
<dbReference type="SUPFAM" id="SSF55785">
    <property type="entry name" value="PYP-like sensor domain (PAS domain)"/>
    <property type="match status" value="1"/>
</dbReference>
<dbReference type="GO" id="GO:0005886">
    <property type="term" value="C:plasma membrane"/>
    <property type="evidence" value="ECO:0007669"/>
    <property type="project" value="TreeGrafter"/>
</dbReference>
<dbReference type="Gene3D" id="3.30.70.270">
    <property type="match status" value="1"/>
</dbReference>
<keyword evidence="1" id="KW-0472">Membrane</keyword>
<dbReference type="AlphaFoldDB" id="A0A511ZLS7"/>
<feature type="transmembrane region" description="Helical" evidence="1">
    <location>
        <begin position="103"/>
        <end position="123"/>
    </location>
</feature>
<evidence type="ECO:0000313" key="4">
    <source>
        <dbReference type="Proteomes" id="UP000321558"/>
    </source>
</evidence>
<dbReference type="InterPro" id="IPR031621">
    <property type="entry name" value="HisKA_7TM"/>
</dbReference>
<dbReference type="STRING" id="582851.GCA_900162665_01934"/>
<dbReference type="CDD" id="cd01949">
    <property type="entry name" value="GGDEF"/>
    <property type="match status" value="1"/>
</dbReference>
<feature type="transmembrane region" description="Helical" evidence="1">
    <location>
        <begin position="6"/>
        <end position="28"/>
    </location>
</feature>